<proteinExistence type="predicted"/>
<evidence type="ECO:0000259" key="8">
    <source>
        <dbReference type="PROSITE" id="PS51007"/>
    </source>
</evidence>
<dbReference type="GO" id="GO:0046872">
    <property type="term" value="F:metal ion binding"/>
    <property type="evidence" value="ECO:0007669"/>
    <property type="project" value="UniProtKB-KW"/>
</dbReference>
<feature type="coiled-coil region" evidence="5">
    <location>
        <begin position="115"/>
        <end position="182"/>
    </location>
</feature>
<dbReference type="GO" id="GO:0020037">
    <property type="term" value="F:heme binding"/>
    <property type="evidence" value="ECO:0007669"/>
    <property type="project" value="InterPro"/>
</dbReference>
<dbReference type="GO" id="GO:0009055">
    <property type="term" value="F:electron transfer activity"/>
    <property type="evidence" value="ECO:0007669"/>
    <property type="project" value="InterPro"/>
</dbReference>
<evidence type="ECO:0000313" key="9">
    <source>
        <dbReference type="EMBL" id="TWU23568.1"/>
    </source>
</evidence>
<dbReference type="Gene3D" id="2.30.42.10">
    <property type="match status" value="1"/>
</dbReference>
<dbReference type="InterPro" id="IPR001478">
    <property type="entry name" value="PDZ"/>
</dbReference>
<dbReference type="SUPFAM" id="SSF50156">
    <property type="entry name" value="PDZ domain-like"/>
    <property type="match status" value="1"/>
</dbReference>
<reference evidence="9 10" key="1">
    <citation type="submission" date="2019-02" db="EMBL/GenBank/DDBJ databases">
        <title>Deep-cultivation of Planctomycetes and their phenomic and genomic characterization uncovers novel biology.</title>
        <authorList>
            <person name="Wiegand S."/>
            <person name="Jogler M."/>
            <person name="Boedeker C."/>
            <person name="Pinto D."/>
            <person name="Vollmers J."/>
            <person name="Rivas-Marin E."/>
            <person name="Kohn T."/>
            <person name="Peeters S.H."/>
            <person name="Heuer A."/>
            <person name="Rast P."/>
            <person name="Oberbeckmann S."/>
            <person name="Bunk B."/>
            <person name="Jeske O."/>
            <person name="Meyerdierks A."/>
            <person name="Storesund J.E."/>
            <person name="Kallscheuer N."/>
            <person name="Luecker S."/>
            <person name="Lage O.M."/>
            <person name="Pohl T."/>
            <person name="Merkel B.J."/>
            <person name="Hornburger P."/>
            <person name="Mueller R.-W."/>
            <person name="Bruemmer F."/>
            <person name="Labrenz M."/>
            <person name="Spormann A.M."/>
            <person name="Op Den Camp H."/>
            <person name="Overmann J."/>
            <person name="Amann R."/>
            <person name="Jetten M.S.M."/>
            <person name="Mascher T."/>
            <person name="Medema M.H."/>
            <person name="Devos D.P."/>
            <person name="Kaster A.-K."/>
            <person name="Ovreas L."/>
            <person name="Rohde M."/>
            <person name="Galperin M.Y."/>
            <person name="Jogler C."/>
        </authorList>
    </citation>
    <scope>NUCLEOTIDE SEQUENCE [LARGE SCALE GENOMIC DNA]</scope>
    <source>
        <strain evidence="9 10">Pla144</strain>
    </source>
</reference>
<evidence type="ECO:0000256" key="1">
    <source>
        <dbReference type="ARBA" id="ARBA00022617"/>
    </source>
</evidence>
<feature type="domain" description="Cytochrome c" evidence="8">
    <location>
        <begin position="769"/>
        <end position="871"/>
    </location>
</feature>
<dbReference type="InterPro" id="IPR009056">
    <property type="entry name" value="Cyt_c-like_dom"/>
</dbReference>
<gene>
    <name evidence="9" type="ORF">Pla144_37430</name>
</gene>
<evidence type="ECO:0000256" key="7">
    <source>
        <dbReference type="SAM" id="Phobius"/>
    </source>
</evidence>
<dbReference type="EMBL" id="SJPS01000006">
    <property type="protein sequence ID" value="TWU23568.1"/>
    <property type="molecule type" value="Genomic_DNA"/>
</dbReference>
<evidence type="ECO:0000256" key="2">
    <source>
        <dbReference type="ARBA" id="ARBA00022723"/>
    </source>
</evidence>
<dbReference type="InterPro" id="IPR036034">
    <property type="entry name" value="PDZ_sf"/>
</dbReference>
<evidence type="ECO:0000256" key="6">
    <source>
        <dbReference type="SAM" id="MobiDB-lite"/>
    </source>
</evidence>
<dbReference type="PROSITE" id="PS51007">
    <property type="entry name" value="CYTC"/>
    <property type="match status" value="4"/>
</dbReference>
<dbReference type="Gene3D" id="1.10.760.10">
    <property type="entry name" value="Cytochrome c-like domain"/>
    <property type="match status" value="6"/>
</dbReference>
<name>A0A5C6CGW9_9BACT</name>
<evidence type="ECO:0000313" key="10">
    <source>
        <dbReference type="Proteomes" id="UP000318437"/>
    </source>
</evidence>
<feature type="transmembrane region" description="Helical" evidence="7">
    <location>
        <begin position="12"/>
        <end position="34"/>
    </location>
</feature>
<sequence length="1522" mass="170840">MPASEQTWYDQKLMHIIFGATALVMTIATLWLLAKDHNRQWKSVQLENRKKSAWIIQARHDSLADQYSSKLENFDKELRQAESEPVDPADVQEFKSLVTAENKRLSLPETDFSALDNQLQKVNEAATKAAEVRDDLESLKEEPDKQQANELLSAEAATAVARDKLLDEMADYINEARRREKAIAGTRKFVSANRTASVSALGLMVNEGASEKKKTEAQEKIDEYSKRIAELTSDLAAANNYRMSLDEVRASINDRKTELLKERGTMKTELDRLSEQAQKTQPSGLSRLGEWVTRWPILNALYSGNVQIDQIWLPDLTINYNFSQAARFDRCKTCHQDISTTAAGTATDPAFPTLPESQRNLTLKIATPDEAPAEGEGIREVYGLELTNDVIVGQGEHALVHYVLPGTLAAQAGLESGDIIEAAGGIPVNNMESVANYLLTLVSWGEPAEISIRRGLDHPFTSHPRLDLFLTDSSPHPEKVMGCTVCHDGQGSGTEFKWTSHTPNDFDQQDEWLRKYGWFDNHHWIFPMKPQRFVESNCLKCHYDKGGLEPSERFPEPPAPKLVEGWTLVEQYGCYGCHEINGYDGPDKRVGPDLRLEPPYSEVAAQLLRDGDLNEQEQAWAKTLRNHPDDNSARHSLFDALKSDAKLASSSETRNEARLTAETHKLADGLKDVEVPGTYRKVGPSLRYLKSKVDFDWVYSWIKLPSNFRPTTRMPQFFGLWEHLQEDPEELAKTKRFEAVEIHAMSEYLLSNSSDFTYLTPPKEVTEAASAERGKWLFESRGCLACHSHEAFTGIASNQGPDLSRVGAKLNNKKGALWLYSWVKQPHRYNTRTKMPNLYLDPIVEKDAQNQPTGKITDPAADIAAFLLGTPSDWKPTDVPARNWSDEELSALADLAQEWLSSDAIPADRAKEFVQNGIPDSLEPKLKADEKLLLKKNFANRTQQLQDFVARRTISKYGCFGCHDIPGYEEAKPIGTGLADWGRKDSSKLAFENIHAFLAGPGDPHKIDQSHDEQAGNSHGDDAEHAGGHGHLNPGDYVEDGISYYLQALVSHARDGFIWQKLRFPRSYDYKTTKNKGYNERLRMPKFPFTEAEREKVITFVLGLVSEPPAEKFVFQPDARTAAVIAGRQVLDRFNCAGCHTLKMEQWQVAFQEGEFESPIEVQDYPFLGKHFSEQQIAESLVVDTRGRMHTTLNGLPVMNEETGEPERFDIDGLQIEEDDDESDPYYRFTLWRDTLIAGEAWNVGIQDPMVPGSRTGYGPAEGNAFPAWGGDLTRYLFSKVIDHAKQTNPQVKGSEAWGWLPPPLMEEGVKVQPGWLHAFLMDPTEIRPAVVMRMPNFHLSSDEASTLVNYFAASSGAEYPYEYNRSQRGSYLADQEAEHPERFQEAMNIVVNGNYCVKCHAVEDFYPQGDPTTFGPNLANVHPRLRPEYIRNWVANPKRILPYTGMPVNIPFNADAPHLGGVAQNLFSGTSIEQLTGLVDLLLNFDTFAKRQTEVAPMVKAAAEANAPQTSDARGDEESLK</sequence>
<feature type="domain" description="Cytochrome c" evidence="8">
    <location>
        <begin position="1382"/>
        <end position="1487"/>
    </location>
</feature>
<dbReference type="InterPro" id="IPR036909">
    <property type="entry name" value="Cyt_c-like_dom_sf"/>
</dbReference>
<feature type="region of interest" description="Disordered" evidence="6">
    <location>
        <begin position="1503"/>
        <end position="1522"/>
    </location>
</feature>
<keyword evidence="5" id="KW-0175">Coiled coil</keyword>
<feature type="compositionally biased region" description="Basic and acidic residues" evidence="6">
    <location>
        <begin position="1003"/>
        <end position="1027"/>
    </location>
</feature>
<dbReference type="OrthoDB" id="9804649at2"/>
<keyword evidence="3 4" id="KW-0408">Iron</keyword>
<keyword evidence="7" id="KW-0812">Transmembrane</keyword>
<dbReference type="InterPro" id="IPR036280">
    <property type="entry name" value="Multihaem_cyt_sf"/>
</dbReference>
<dbReference type="Proteomes" id="UP000318437">
    <property type="component" value="Unassembled WGS sequence"/>
</dbReference>
<organism evidence="9 10">
    <name type="scientific">Bythopirellula polymerisocia</name>
    <dbReference type="NCBI Taxonomy" id="2528003"/>
    <lineage>
        <taxon>Bacteria</taxon>
        <taxon>Pseudomonadati</taxon>
        <taxon>Planctomycetota</taxon>
        <taxon>Planctomycetia</taxon>
        <taxon>Pirellulales</taxon>
        <taxon>Lacipirellulaceae</taxon>
        <taxon>Bythopirellula</taxon>
    </lineage>
</organism>
<evidence type="ECO:0000256" key="3">
    <source>
        <dbReference type="ARBA" id="ARBA00023004"/>
    </source>
</evidence>
<protein>
    <submittedName>
        <fullName evidence="9">Cytochrome c</fullName>
    </submittedName>
</protein>
<comment type="caution">
    <text evidence="9">The sequence shown here is derived from an EMBL/GenBank/DDBJ whole genome shotgun (WGS) entry which is preliminary data.</text>
</comment>
<dbReference type="Pfam" id="PF17820">
    <property type="entry name" value="PDZ_6"/>
    <property type="match status" value="1"/>
</dbReference>
<keyword evidence="1 4" id="KW-0349">Heme</keyword>
<keyword evidence="2 4" id="KW-0479">Metal-binding</keyword>
<keyword evidence="7" id="KW-0472">Membrane</keyword>
<feature type="domain" description="Cytochrome c" evidence="8">
    <location>
        <begin position="560"/>
        <end position="753"/>
    </location>
</feature>
<keyword evidence="10" id="KW-1185">Reference proteome</keyword>
<accession>A0A5C6CGW9</accession>
<feature type="region of interest" description="Disordered" evidence="6">
    <location>
        <begin position="1002"/>
        <end position="1032"/>
    </location>
</feature>
<dbReference type="SMART" id="SM00228">
    <property type="entry name" value="PDZ"/>
    <property type="match status" value="1"/>
</dbReference>
<dbReference type="InterPro" id="IPR041489">
    <property type="entry name" value="PDZ_6"/>
</dbReference>
<dbReference type="SUPFAM" id="SSF48695">
    <property type="entry name" value="Multiheme cytochromes"/>
    <property type="match status" value="1"/>
</dbReference>
<feature type="domain" description="Cytochrome c" evidence="8">
    <location>
        <begin position="1122"/>
        <end position="1356"/>
    </location>
</feature>
<keyword evidence="7" id="KW-1133">Transmembrane helix</keyword>
<evidence type="ECO:0000256" key="4">
    <source>
        <dbReference type="PROSITE-ProRule" id="PRU00433"/>
    </source>
</evidence>
<dbReference type="SUPFAM" id="SSF46626">
    <property type="entry name" value="Cytochrome c"/>
    <property type="match status" value="3"/>
</dbReference>
<evidence type="ECO:0000256" key="5">
    <source>
        <dbReference type="SAM" id="Coils"/>
    </source>
</evidence>
<feature type="coiled-coil region" evidence="5">
    <location>
        <begin position="214"/>
        <end position="276"/>
    </location>
</feature>